<dbReference type="PANTHER" id="PTHR38110:SF1">
    <property type="entry name" value="THIOESTERASE DOMAIN-CONTAINING PROTEIN"/>
    <property type="match status" value="1"/>
</dbReference>
<accession>A0A6A6DGK2</accession>
<dbReference type="PANTHER" id="PTHR38110">
    <property type="entry name" value="CHROMOSOME 23, WHOLE GENOME SHOTGUN SEQUENCE"/>
    <property type="match status" value="1"/>
</dbReference>
<evidence type="ECO:0008006" key="5">
    <source>
        <dbReference type="Google" id="ProtNLM"/>
    </source>
</evidence>
<feature type="domain" description="Acyl-CoA thioesterase-like C-terminal" evidence="2">
    <location>
        <begin position="165"/>
        <end position="250"/>
    </location>
</feature>
<proteinExistence type="predicted"/>
<dbReference type="Proteomes" id="UP000800200">
    <property type="component" value="Unassembled WGS sequence"/>
</dbReference>
<organism evidence="3 4">
    <name type="scientific">Zopfia rhizophila CBS 207.26</name>
    <dbReference type="NCBI Taxonomy" id="1314779"/>
    <lineage>
        <taxon>Eukaryota</taxon>
        <taxon>Fungi</taxon>
        <taxon>Dikarya</taxon>
        <taxon>Ascomycota</taxon>
        <taxon>Pezizomycotina</taxon>
        <taxon>Dothideomycetes</taxon>
        <taxon>Dothideomycetes incertae sedis</taxon>
        <taxon>Zopfiaceae</taxon>
        <taxon>Zopfia</taxon>
    </lineage>
</organism>
<evidence type="ECO:0000259" key="2">
    <source>
        <dbReference type="Pfam" id="PF20789"/>
    </source>
</evidence>
<reference evidence="3" key="1">
    <citation type="journal article" date="2020" name="Stud. Mycol.">
        <title>101 Dothideomycetes genomes: a test case for predicting lifestyles and emergence of pathogens.</title>
        <authorList>
            <person name="Haridas S."/>
            <person name="Albert R."/>
            <person name="Binder M."/>
            <person name="Bloem J."/>
            <person name="Labutti K."/>
            <person name="Salamov A."/>
            <person name="Andreopoulos B."/>
            <person name="Baker S."/>
            <person name="Barry K."/>
            <person name="Bills G."/>
            <person name="Bluhm B."/>
            <person name="Cannon C."/>
            <person name="Castanera R."/>
            <person name="Culley D."/>
            <person name="Daum C."/>
            <person name="Ezra D."/>
            <person name="Gonzalez J."/>
            <person name="Henrissat B."/>
            <person name="Kuo A."/>
            <person name="Liang C."/>
            <person name="Lipzen A."/>
            <person name="Lutzoni F."/>
            <person name="Magnuson J."/>
            <person name="Mondo S."/>
            <person name="Nolan M."/>
            <person name="Ohm R."/>
            <person name="Pangilinan J."/>
            <person name="Park H.-J."/>
            <person name="Ramirez L."/>
            <person name="Alfaro M."/>
            <person name="Sun H."/>
            <person name="Tritt A."/>
            <person name="Yoshinaga Y."/>
            <person name="Zwiers L.-H."/>
            <person name="Turgeon B."/>
            <person name="Goodwin S."/>
            <person name="Spatafora J."/>
            <person name="Crous P."/>
            <person name="Grigoriev I."/>
        </authorList>
    </citation>
    <scope>NUCLEOTIDE SEQUENCE</scope>
    <source>
        <strain evidence="3">CBS 207.26</strain>
    </source>
</reference>
<name>A0A6A6DGK2_9PEZI</name>
<evidence type="ECO:0000313" key="4">
    <source>
        <dbReference type="Proteomes" id="UP000800200"/>
    </source>
</evidence>
<dbReference type="InterPro" id="IPR042171">
    <property type="entry name" value="Acyl-CoA_hotdog"/>
</dbReference>
<sequence length="264" mass="29529">MSSWAEATAVEKLDSRTYSCNLLDNWCIGTVPNGGYVAGCILQVVSTHFSTALVKQNQPHTIALHVEFLRRTQAGPAIFKVEDVKLGRQASIVHVHMSQDGREEVLAYVTNSNIDTEKGVSFDTGYSLCPPPPPVDLTKLENDEDKNWIAQAKMPFAKFRKASTRVKFHFPRSGQAMTSLADEWLCFADGSNFTNTSLGFVVDMFPQIIESYRDQSQGPFWYPTMLLNLDIKKALPPDGVKWLAVRVQMKKNQERANGPRGTRS</sequence>
<keyword evidence="4" id="KW-1185">Reference proteome</keyword>
<dbReference type="InterPro" id="IPR052389">
    <property type="entry name" value="Sec_Metab_Biosynth-Assoc"/>
</dbReference>
<feature type="domain" description="Acyl-CoA thioesterase-like N-terminal HotDog" evidence="1">
    <location>
        <begin position="24"/>
        <end position="111"/>
    </location>
</feature>
<dbReference type="AlphaFoldDB" id="A0A6A6DGK2"/>
<dbReference type="InterPro" id="IPR049450">
    <property type="entry name" value="ACOT8-like_C"/>
</dbReference>
<protein>
    <recommendedName>
        <fullName evidence="5">Thioesterase family protein</fullName>
    </recommendedName>
</protein>
<dbReference type="OrthoDB" id="2532955at2759"/>
<gene>
    <name evidence="3" type="ORF">K469DRAFT_722114</name>
</gene>
<dbReference type="Gene3D" id="2.40.160.210">
    <property type="entry name" value="Acyl-CoA thioesterase, double hotdog domain"/>
    <property type="match status" value="1"/>
</dbReference>
<dbReference type="SUPFAM" id="SSF54637">
    <property type="entry name" value="Thioesterase/thiol ester dehydrase-isomerase"/>
    <property type="match status" value="1"/>
</dbReference>
<evidence type="ECO:0000313" key="3">
    <source>
        <dbReference type="EMBL" id="KAF2176716.1"/>
    </source>
</evidence>
<dbReference type="InterPro" id="IPR049449">
    <property type="entry name" value="TesB_ACOT8-like_N"/>
</dbReference>
<dbReference type="Pfam" id="PF13622">
    <property type="entry name" value="4HBT_3"/>
    <property type="match status" value="1"/>
</dbReference>
<evidence type="ECO:0000259" key="1">
    <source>
        <dbReference type="Pfam" id="PF13622"/>
    </source>
</evidence>
<dbReference type="InterPro" id="IPR029069">
    <property type="entry name" value="HotDog_dom_sf"/>
</dbReference>
<dbReference type="Pfam" id="PF20789">
    <property type="entry name" value="4HBT_3C"/>
    <property type="match status" value="1"/>
</dbReference>
<dbReference type="EMBL" id="ML994703">
    <property type="protein sequence ID" value="KAF2176716.1"/>
    <property type="molecule type" value="Genomic_DNA"/>
</dbReference>